<dbReference type="Proteomes" id="UP000243073">
    <property type="component" value="Unassembled WGS sequence"/>
</dbReference>
<keyword evidence="3" id="KW-1185">Reference proteome</keyword>
<evidence type="ECO:0000259" key="1">
    <source>
        <dbReference type="Pfam" id="PF01402"/>
    </source>
</evidence>
<organism evidence="2 3">
    <name type="scientific">Oceanisphaera psychrotolerans</name>
    <dbReference type="NCBI Taxonomy" id="1414654"/>
    <lineage>
        <taxon>Bacteria</taxon>
        <taxon>Pseudomonadati</taxon>
        <taxon>Pseudomonadota</taxon>
        <taxon>Gammaproteobacteria</taxon>
        <taxon>Aeromonadales</taxon>
        <taxon>Aeromonadaceae</taxon>
        <taxon>Oceanisphaera</taxon>
    </lineage>
</organism>
<comment type="caution">
    <text evidence="2">The sequence shown here is derived from an EMBL/GenBank/DDBJ whole genome shotgun (WGS) entry which is preliminary data.</text>
</comment>
<name>A0A1J4QIL2_9GAMM</name>
<dbReference type="STRING" id="1414654.BFR47_01230"/>
<evidence type="ECO:0000313" key="3">
    <source>
        <dbReference type="Proteomes" id="UP000243073"/>
    </source>
</evidence>
<dbReference type="InterPro" id="IPR002145">
    <property type="entry name" value="CopG"/>
</dbReference>
<dbReference type="Gene3D" id="1.10.1220.10">
    <property type="entry name" value="Met repressor-like"/>
    <property type="match status" value="1"/>
</dbReference>
<feature type="domain" description="Ribbon-helix-helix protein CopG" evidence="1">
    <location>
        <begin position="16"/>
        <end position="53"/>
    </location>
</feature>
<accession>A0A1J4QIL2</accession>
<dbReference type="GO" id="GO:0006355">
    <property type="term" value="P:regulation of DNA-templated transcription"/>
    <property type="evidence" value="ECO:0007669"/>
    <property type="project" value="InterPro"/>
</dbReference>
<dbReference type="CDD" id="cd21631">
    <property type="entry name" value="RHH_CopG_NikR-like"/>
    <property type="match status" value="1"/>
</dbReference>
<dbReference type="Pfam" id="PF01402">
    <property type="entry name" value="RHH_1"/>
    <property type="match status" value="1"/>
</dbReference>
<gene>
    <name evidence="2" type="ORF">BFR47_01230</name>
</gene>
<dbReference type="AlphaFoldDB" id="A0A1J4QIL2"/>
<sequence>MHILSRYPVWLLMKSVRTTVSLSKEQYESLCHLAEVSDLSISRVIRQAVGEFLSRHEGSRLDPISTETPSVMKEEQK</sequence>
<protein>
    <recommendedName>
        <fullName evidence="1">Ribbon-helix-helix protein CopG domain-containing protein</fullName>
    </recommendedName>
</protein>
<dbReference type="InterPro" id="IPR013321">
    <property type="entry name" value="Arc_rbn_hlx_hlx"/>
</dbReference>
<evidence type="ECO:0000313" key="2">
    <source>
        <dbReference type="EMBL" id="OIN12342.1"/>
    </source>
</evidence>
<dbReference type="EMBL" id="MDKE01000011">
    <property type="protein sequence ID" value="OIN12342.1"/>
    <property type="molecule type" value="Genomic_DNA"/>
</dbReference>
<reference evidence="2 3" key="1">
    <citation type="submission" date="2016-07" db="EMBL/GenBank/DDBJ databases">
        <title>Draft Genome Sequence of Oceanisphaera psychrotolerans, isolated from coastal sediment samples.</title>
        <authorList>
            <person name="Zhuo S."/>
            <person name="Ruan Z."/>
        </authorList>
    </citation>
    <scope>NUCLEOTIDE SEQUENCE [LARGE SCALE GENOMIC DNA]</scope>
    <source>
        <strain evidence="2 3">LAM-WHM-ZC</strain>
    </source>
</reference>
<proteinExistence type="predicted"/>